<dbReference type="EMBL" id="OX465080">
    <property type="protein sequence ID" value="CAI9281685.1"/>
    <property type="molecule type" value="Genomic_DNA"/>
</dbReference>
<name>A0AA35YWX8_LACSI</name>
<dbReference type="Pfam" id="PF04770">
    <property type="entry name" value="ZF-HD_dimer"/>
    <property type="match status" value="1"/>
</dbReference>
<organism evidence="11 12">
    <name type="scientific">Lactuca saligna</name>
    <name type="common">Willowleaf lettuce</name>
    <dbReference type="NCBI Taxonomy" id="75948"/>
    <lineage>
        <taxon>Eukaryota</taxon>
        <taxon>Viridiplantae</taxon>
        <taxon>Streptophyta</taxon>
        <taxon>Embryophyta</taxon>
        <taxon>Tracheophyta</taxon>
        <taxon>Spermatophyta</taxon>
        <taxon>Magnoliopsida</taxon>
        <taxon>eudicotyledons</taxon>
        <taxon>Gunneridae</taxon>
        <taxon>Pentapetalae</taxon>
        <taxon>asterids</taxon>
        <taxon>campanulids</taxon>
        <taxon>Asterales</taxon>
        <taxon>Asteraceae</taxon>
        <taxon>Cichorioideae</taxon>
        <taxon>Cichorieae</taxon>
        <taxon>Lactucinae</taxon>
        <taxon>Lactuca</taxon>
    </lineage>
</organism>
<keyword evidence="4" id="KW-0862">Zinc</keyword>
<evidence type="ECO:0000259" key="10">
    <source>
        <dbReference type="PROSITE" id="PS51523"/>
    </source>
</evidence>
<proteinExistence type="predicted"/>
<feature type="domain" description="ZF-HD dimerization-type" evidence="10">
    <location>
        <begin position="163"/>
        <end position="212"/>
    </location>
</feature>
<evidence type="ECO:0000313" key="12">
    <source>
        <dbReference type="Proteomes" id="UP001177003"/>
    </source>
</evidence>
<dbReference type="Proteomes" id="UP001177003">
    <property type="component" value="Chromosome 4"/>
</dbReference>
<dbReference type="GO" id="GO:0050793">
    <property type="term" value="P:regulation of developmental process"/>
    <property type="evidence" value="ECO:0007669"/>
    <property type="project" value="TreeGrafter"/>
</dbReference>
<dbReference type="FunFam" id="1.10.10.60:FF:000257">
    <property type="entry name" value="Zinc-finger homeodomain protein 2"/>
    <property type="match status" value="1"/>
</dbReference>
<sequence length="368" mass="40549">MHATSCSSTSITRLKNLNRRTVNVLASKLYFYYFVSYELTNDLSEIRGNLPSLHCVAILRHDELGQETLISHNDKGACFSSASTTSACLLGFNQEALMEMSSTDKEIRMQTSSFPYNNHQLIHESSSEIMDHGSDPDRFDGSGASATPISVGSRLLKSPPPRYRECLKNYAANIGGSITDGCGEFMPSGDDGTLEALKCAACNCHRNFHRKETTTAAAVTAGPFLQLPPPLPSHSPLFNNHQRTSTSAVSLHHNPNWVSSINAPPVRMAVGGSGAATESSSEELYFTAVAPYGVAKKRFRSKFTQDQKEKMLEFAEKVGWRIPREDDPEVQRFCAEVGVKRQVLKVWMHNNKAISGKKQVPDSNENID</sequence>
<evidence type="ECO:0000256" key="1">
    <source>
        <dbReference type="ARBA" id="ARBA00004123"/>
    </source>
</evidence>
<dbReference type="GO" id="GO:0008270">
    <property type="term" value="F:zinc ion binding"/>
    <property type="evidence" value="ECO:0007669"/>
    <property type="project" value="UniProtKB-KW"/>
</dbReference>
<evidence type="ECO:0000256" key="7">
    <source>
        <dbReference type="ARBA" id="ARBA00023155"/>
    </source>
</evidence>
<protein>
    <recommendedName>
        <fullName evidence="10">ZF-HD dimerization-type domain-containing protein</fullName>
    </recommendedName>
</protein>
<keyword evidence="3" id="KW-0863">Zinc-finger</keyword>
<evidence type="ECO:0000313" key="11">
    <source>
        <dbReference type="EMBL" id="CAI9281685.1"/>
    </source>
</evidence>
<keyword evidence="6" id="KW-0238">DNA-binding</keyword>
<evidence type="ECO:0000256" key="6">
    <source>
        <dbReference type="ARBA" id="ARBA00023125"/>
    </source>
</evidence>
<dbReference type="PANTHER" id="PTHR31948">
    <property type="entry name" value="ZINC-FINGER HOMEODOMAIN PROTEIN 2"/>
    <property type="match status" value="1"/>
</dbReference>
<reference evidence="11" key="1">
    <citation type="submission" date="2023-04" db="EMBL/GenBank/DDBJ databases">
        <authorList>
            <person name="Vijverberg K."/>
            <person name="Xiong W."/>
            <person name="Schranz E."/>
        </authorList>
    </citation>
    <scope>NUCLEOTIDE SEQUENCE</scope>
</reference>
<dbReference type="Gene3D" id="1.10.10.60">
    <property type="entry name" value="Homeodomain-like"/>
    <property type="match status" value="1"/>
</dbReference>
<dbReference type="PROSITE" id="PS51523">
    <property type="entry name" value="ZF_HD_DIMER"/>
    <property type="match status" value="1"/>
</dbReference>
<gene>
    <name evidence="11" type="ORF">LSALG_LOCUS21370</name>
</gene>
<keyword evidence="8" id="KW-0804">Transcription</keyword>
<dbReference type="InterPro" id="IPR006455">
    <property type="entry name" value="Homeodomain_ZF_HD"/>
</dbReference>
<keyword evidence="9" id="KW-0539">Nucleus</keyword>
<dbReference type="AlphaFoldDB" id="A0AA35YWX8"/>
<keyword evidence="5" id="KW-0805">Transcription regulation</keyword>
<dbReference type="NCBIfam" id="TIGR01566">
    <property type="entry name" value="ZF_HD_prot_N"/>
    <property type="match status" value="1"/>
</dbReference>
<evidence type="ECO:0000256" key="8">
    <source>
        <dbReference type="ARBA" id="ARBA00023163"/>
    </source>
</evidence>
<evidence type="ECO:0000256" key="2">
    <source>
        <dbReference type="ARBA" id="ARBA00022723"/>
    </source>
</evidence>
<dbReference type="SUPFAM" id="SSF46689">
    <property type="entry name" value="Homeodomain-like"/>
    <property type="match status" value="1"/>
</dbReference>
<keyword evidence="2" id="KW-0479">Metal-binding</keyword>
<accession>A0AA35YWX8</accession>
<keyword evidence="7" id="KW-0371">Homeobox</keyword>
<dbReference type="InterPro" id="IPR006456">
    <property type="entry name" value="ZF_HD_homeobox_Cys/His_dimer"/>
</dbReference>
<dbReference type="GO" id="GO:0003700">
    <property type="term" value="F:DNA-binding transcription factor activity"/>
    <property type="evidence" value="ECO:0007669"/>
    <property type="project" value="TreeGrafter"/>
</dbReference>
<dbReference type="PANTHER" id="PTHR31948:SF60">
    <property type="entry name" value="ZINC-FINGER HOMEODOMAIN PROTEIN 5"/>
    <property type="match status" value="1"/>
</dbReference>
<dbReference type="GO" id="GO:0005634">
    <property type="term" value="C:nucleus"/>
    <property type="evidence" value="ECO:0007669"/>
    <property type="project" value="UniProtKB-SubCell"/>
</dbReference>
<dbReference type="NCBIfam" id="TIGR01565">
    <property type="entry name" value="homeo_ZF_HD"/>
    <property type="match status" value="1"/>
</dbReference>
<dbReference type="InterPro" id="IPR009057">
    <property type="entry name" value="Homeodomain-like_sf"/>
</dbReference>
<evidence type="ECO:0000256" key="3">
    <source>
        <dbReference type="ARBA" id="ARBA00022771"/>
    </source>
</evidence>
<comment type="subcellular location">
    <subcellularLocation>
        <location evidence="1">Nucleus</location>
    </subcellularLocation>
</comment>
<dbReference type="InterPro" id="IPR057985">
    <property type="entry name" value="TPR_PSMD3_N"/>
</dbReference>
<evidence type="ECO:0000256" key="4">
    <source>
        <dbReference type="ARBA" id="ARBA00022833"/>
    </source>
</evidence>
<dbReference type="GO" id="GO:0000976">
    <property type="term" value="F:transcription cis-regulatory region binding"/>
    <property type="evidence" value="ECO:0007669"/>
    <property type="project" value="TreeGrafter"/>
</dbReference>
<keyword evidence="12" id="KW-1185">Reference proteome</keyword>
<evidence type="ECO:0000256" key="5">
    <source>
        <dbReference type="ARBA" id="ARBA00023015"/>
    </source>
</evidence>
<evidence type="ECO:0000256" key="9">
    <source>
        <dbReference type="ARBA" id="ARBA00023242"/>
    </source>
</evidence>
<dbReference type="Pfam" id="PF25573">
    <property type="entry name" value="TPR_PSMD3_N"/>
    <property type="match status" value="1"/>
</dbReference>